<dbReference type="GO" id="GO:0005524">
    <property type="term" value="F:ATP binding"/>
    <property type="evidence" value="ECO:0007669"/>
    <property type="project" value="UniProtKB-KW"/>
</dbReference>
<dbReference type="PANTHER" id="PTHR10890">
    <property type="entry name" value="CYSTEINYL-TRNA SYNTHETASE"/>
    <property type="match status" value="1"/>
</dbReference>
<comment type="caution">
    <text evidence="6">The sequence shown here is derived from an EMBL/GenBank/DDBJ whole genome shotgun (WGS) entry which is preliminary data.</text>
</comment>
<name>A0A0F5H0F1_9BACT</name>
<evidence type="ECO:0000256" key="1">
    <source>
        <dbReference type="ARBA" id="ARBA00011245"/>
    </source>
</evidence>
<dbReference type="Gene3D" id="3.40.50.620">
    <property type="entry name" value="HUPs"/>
    <property type="match status" value="1"/>
</dbReference>
<comment type="subunit">
    <text evidence="1">Monomer.</text>
</comment>
<dbReference type="InterPro" id="IPR024909">
    <property type="entry name" value="Cys-tRNA/MSH_ligase"/>
</dbReference>
<gene>
    <name evidence="6" type="primary">cysS</name>
    <name evidence="6" type="ORF">MMELEA_00600</name>
</gene>
<organism evidence="6 7">
    <name type="scientific">Mycoplasmopsis meleagridis ATCC 25294</name>
    <dbReference type="NCBI Taxonomy" id="1264554"/>
    <lineage>
        <taxon>Bacteria</taxon>
        <taxon>Bacillati</taxon>
        <taxon>Mycoplasmatota</taxon>
        <taxon>Mycoplasmoidales</taxon>
        <taxon>Metamycoplasmataceae</taxon>
        <taxon>Mycoplasmopsis</taxon>
    </lineage>
</organism>
<evidence type="ECO:0000256" key="2">
    <source>
        <dbReference type="ARBA" id="ARBA00022598"/>
    </source>
</evidence>
<dbReference type="PRINTS" id="PR00983">
    <property type="entry name" value="TRNASYNTHCYS"/>
</dbReference>
<sequence>MSKKIQKIYVCGPTVYNHIHIGNLRPILTFDLILKGYREQNIPFKFIHNITDIDDKIINKAIEENKSEKEISEFYTEKYLNLLKDLNIDTITQIEKVTDNINFIESYITKIINANSAYKDENNNVWFDISRNQKNYGTVSKQNIDKMIFDELSYGKKFKGDFALWKNTTLGIKYKTSLGLGRPGWHTECCALIDKHFGKNGVNIHGGGMDLIFPHHENENIQHFSIYNKNLADKWLRTGQINLDGIKMSKSLGNIILASSFIEKYGTEIIKLIILNSKVTAPINITKELIENMQIIQDKYKKFVFKFYSKKIKFIEINTNKNEKYYKLVNSLVNYEFSNFNFLLNEYLKMFNKNNDEEIANVIFKILSVIHPKITLKKEYKFFLDVFDKWNYLISKKDYSKADKLRAVLIENKLI</sequence>
<keyword evidence="3" id="KW-0547">Nucleotide-binding</keyword>
<protein>
    <submittedName>
        <fullName evidence="6">Cysteinyl-tRNA synthetase</fullName>
    </submittedName>
</protein>
<evidence type="ECO:0000256" key="3">
    <source>
        <dbReference type="ARBA" id="ARBA00022741"/>
    </source>
</evidence>
<dbReference type="Proteomes" id="UP000033750">
    <property type="component" value="Unassembled WGS sequence"/>
</dbReference>
<keyword evidence="6" id="KW-0030">Aminoacyl-tRNA synthetase</keyword>
<dbReference type="PATRIC" id="fig|1264554.4.peg.90"/>
<dbReference type="Pfam" id="PF01406">
    <property type="entry name" value="tRNA-synt_1e"/>
    <property type="match status" value="1"/>
</dbReference>
<dbReference type="InterPro" id="IPR014729">
    <property type="entry name" value="Rossmann-like_a/b/a_fold"/>
</dbReference>
<evidence type="ECO:0000259" key="5">
    <source>
        <dbReference type="Pfam" id="PF01406"/>
    </source>
</evidence>
<dbReference type="PANTHER" id="PTHR10890:SF3">
    <property type="entry name" value="CYSTEINE--TRNA LIGASE, CYTOPLASMIC"/>
    <property type="match status" value="1"/>
</dbReference>
<dbReference type="GO" id="GO:0005829">
    <property type="term" value="C:cytosol"/>
    <property type="evidence" value="ECO:0007669"/>
    <property type="project" value="TreeGrafter"/>
</dbReference>
<dbReference type="EMBL" id="JZXN01000017">
    <property type="protein sequence ID" value="KKB26678.1"/>
    <property type="molecule type" value="Genomic_DNA"/>
</dbReference>
<dbReference type="SUPFAM" id="SSF52374">
    <property type="entry name" value="Nucleotidylyl transferase"/>
    <property type="match status" value="1"/>
</dbReference>
<accession>A0A0F5H0F1</accession>
<proteinExistence type="predicted"/>
<evidence type="ECO:0000313" key="6">
    <source>
        <dbReference type="EMBL" id="KKB26678.1"/>
    </source>
</evidence>
<dbReference type="AlphaFoldDB" id="A0A0F5H0F1"/>
<dbReference type="STRING" id="29561.MM26B8_05150"/>
<dbReference type="GO" id="GO:0006423">
    <property type="term" value="P:cysteinyl-tRNA aminoacylation"/>
    <property type="evidence" value="ECO:0007669"/>
    <property type="project" value="TreeGrafter"/>
</dbReference>
<dbReference type="InterPro" id="IPR032678">
    <property type="entry name" value="tRNA-synt_1_cat_dom"/>
</dbReference>
<evidence type="ECO:0000313" key="7">
    <source>
        <dbReference type="Proteomes" id="UP000033750"/>
    </source>
</evidence>
<keyword evidence="2" id="KW-0436">Ligase</keyword>
<keyword evidence="7" id="KW-1185">Reference proteome</keyword>
<reference evidence="6 7" key="1">
    <citation type="submission" date="2015-03" db="EMBL/GenBank/DDBJ databases">
        <title>Genome sequence of Mycoplasma meleagridis strain ATCC 25294.</title>
        <authorList>
            <person name="Yacoub E."/>
            <person name="Blanchard A."/>
            <person name="Sirand-Pugnet P."/>
            <person name="Mardassi B.B.A."/>
        </authorList>
    </citation>
    <scope>NUCLEOTIDE SEQUENCE [LARGE SCALE GENOMIC DNA]</scope>
    <source>
        <strain evidence="6 7">ATCC 25294</strain>
    </source>
</reference>
<dbReference type="GO" id="GO:0004817">
    <property type="term" value="F:cysteine-tRNA ligase activity"/>
    <property type="evidence" value="ECO:0007669"/>
    <property type="project" value="TreeGrafter"/>
</dbReference>
<keyword evidence="4" id="KW-0067">ATP-binding</keyword>
<evidence type="ECO:0000256" key="4">
    <source>
        <dbReference type="ARBA" id="ARBA00022840"/>
    </source>
</evidence>
<feature type="domain" description="tRNA synthetases class I catalytic" evidence="5">
    <location>
        <begin position="5"/>
        <end position="293"/>
    </location>
</feature>